<dbReference type="Proteomes" id="UP001529510">
    <property type="component" value="Unassembled WGS sequence"/>
</dbReference>
<accession>A0ABD0PI82</accession>
<gene>
    <name evidence="1" type="ORF">M9458_029745</name>
</gene>
<evidence type="ECO:0000313" key="1">
    <source>
        <dbReference type="EMBL" id="KAL0173777.1"/>
    </source>
</evidence>
<reference evidence="1 2" key="1">
    <citation type="submission" date="2024-05" db="EMBL/GenBank/DDBJ databases">
        <title>Genome sequencing and assembly of Indian major carp, Cirrhinus mrigala (Hamilton, 1822).</title>
        <authorList>
            <person name="Mohindra V."/>
            <person name="Chowdhury L.M."/>
            <person name="Lal K."/>
            <person name="Jena J.K."/>
        </authorList>
    </citation>
    <scope>NUCLEOTIDE SEQUENCE [LARGE SCALE GENOMIC DNA]</scope>
    <source>
        <strain evidence="1">CM1030</strain>
        <tissue evidence="1">Blood</tissue>
    </source>
</reference>
<name>A0ABD0PI82_CIRMR</name>
<dbReference type="AlphaFoldDB" id="A0ABD0PI82"/>
<protein>
    <submittedName>
        <fullName evidence="1">Uncharacterized protein</fullName>
    </submittedName>
</protein>
<organism evidence="1 2">
    <name type="scientific">Cirrhinus mrigala</name>
    <name type="common">Mrigala</name>
    <dbReference type="NCBI Taxonomy" id="683832"/>
    <lineage>
        <taxon>Eukaryota</taxon>
        <taxon>Metazoa</taxon>
        <taxon>Chordata</taxon>
        <taxon>Craniata</taxon>
        <taxon>Vertebrata</taxon>
        <taxon>Euteleostomi</taxon>
        <taxon>Actinopterygii</taxon>
        <taxon>Neopterygii</taxon>
        <taxon>Teleostei</taxon>
        <taxon>Ostariophysi</taxon>
        <taxon>Cypriniformes</taxon>
        <taxon>Cyprinidae</taxon>
        <taxon>Labeoninae</taxon>
        <taxon>Labeonini</taxon>
        <taxon>Cirrhinus</taxon>
    </lineage>
</organism>
<feature type="non-terminal residue" evidence="1">
    <location>
        <position position="92"/>
    </location>
</feature>
<proteinExistence type="predicted"/>
<dbReference type="EMBL" id="JAMKFB020000015">
    <property type="protein sequence ID" value="KAL0173777.1"/>
    <property type="molecule type" value="Genomic_DNA"/>
</dbReference>
<feature type="non-terminal residue" evidence="1">
    <location>
        <position position="1"/>
    </location>
</feature>
<keyword evidence="2" id="KW-1185">Reference proteome</keyword>
<evidence type="ECO:0000313" key="2">
    <source>
        <dbReference type="Proteomes" id="UP001529510"/>
    </source>
</evidence>
<sequence length="92" mass="10036">EVKGVFAAVEAALLMGNEAEVGKDFGCCETPFKPEDKAELLQSLADIFMGTVQYNEEGVAFSIVELCDIMTNKSEQNGQKQEAYDRLVKLAA</sequence>
<comment type="caution">
    <text evidence="1">The sequence shown here is derived from an EMBL/GenBank/DDBJ whole genome shotgun (WGS) entry which is preliminary data.</text>
</comment>